<evidence type="ECO:0000313" key="3">
    <source>
        <dbReference type="EMBL" id="CAB5005842.1"/>
    </source>
</evidence>
<dbReference type="AlphaFoldDB" id="A0A6J7PTN8"/>
<name>A0A6J7PTN8_9ZZZZ</name>
<keyword evidence="1" id="KW-0813">Transport</keyword>
<proteinExistence type="predicted"/>
<keyword evidence="2" id="KW-0472">Membrane</keyword>
<accession>A0A6J7PTN8</accession>
<protein>
    <submittedName>
        <fullName evidence="3">Unannotated protein</fullName>
    </submittedName>
</protein>
<gene>
    <name evidence="3" type="ORF">UFOPK4043_00813</name>
</gene>
<organism evidence="3">
    <name type="scientific">freshwater metagenome</name>
    <dbReference type="NCBI Taxonomy" id="449393"/>
    <lineage>
        <taxon>unclassified sequences</taxon>
        <taxon>metagenomes</taxon>
        <taxon>ecological metagenomes</taxon>
    </lineage>
</organism>
<feature type="transmembrane region" description="Helical" evidence="2">
    <location>
        <begin position="33"/>
        <end position="52"/>
    </location>
</feature>
<sequence>MILLEDAGALVGLVFALIGVGMAVITGDGRWDAVGAMAVGTLLVVIAIFLAMEMATMLVGESALPEEVAAIRAALESAPLVERVIHLRTVHMGPDELLVGAKIAISQSETAAGIAAGIDEAERALRAAVPTARYVFLEPDLDRAR</sequence>
<dbReference type="EMBL" id="CAFBPA010000107">
    <property type="protein sequence ID" value="CAB5005842.1"/>
    <property type="molecule type" value="Genomic_DNA"/>
</dbReference>
<dbReference type="InterPro" id="IPR040177">
    <property type="entry name" value="SLC30A9"/>
</dbReference>
<dbReference type="PANTHER" id="PTHR13414">
    <property type="entry name" value="HUEL-CATION TRANSPORTER"/>
    <property type="match status" value="1"/>
</dbReference>
<dbReference type="GO" id="GO:0008324">
    <property type="term" value="F:monoatomic cation transmembrane transporter activity"/>
    <property type="evidence" value="ECO:0007669"/>
    <property type="project" value="InterPro"/>
</dbReference>
<dbReference type="SUPFAM" id="SSF160240">
    <property type="entry name" value="Cation efflux protein cytoplasmic domain-like"/>
    <property type="match status" value="1"/>
</dbReference>
<reference evidence="3" key="1">
    <citation type="submission" date="2020-05" db="EMBL/GenBank/DDBJ databases">
        <authorList>
            <person name="Chiriac C."/>
            <person name="Salcher M."/>
            <person name="Ghai R."/>
            <person name="Kavagutti S V."/>
        </authorList>
    </citation>
    <scope>NUCLEOTIDE SEQUENCE</scope>
</reference>
<dbReference type="Gene3D" id="3.30.70.1350">
    <property type="entry name" value="Cation efflux protein, cytoplasmic domain"/>
    <property type="match status" value="1"/>
</dbReference>
<dbReference type="PANTHER" id="PTHR13414:SF9">
    <property type="entry name" value="PROTON-COUPLED ZINC ANTIPORTER SLC30A9, MITOCHONDRIAL"/>
    <property type="match status" value="1"/>
</dbReference>
<keyword evidence="2" id="KW-1133">Transmembrane helix</keyword>
<dbReference type="InterPro" id="IPR036837">
    <property type="entry name" value="Cation_efflux_CTD_sf"/>
</dbReference>
<evidence type="ECO:0000256" key="2">
    <source>
        <dbReference type="SAM" id="Phobius"/>
    </source>
</evidence>
<evidence type="ECO:0000256" key="1">
    <source>
        <dbReference type="ARBA" id="ARBA00022448"/>
    </source>
</evidence>
<dbReference type="GO" id="GO:0006829">
    <property type="term" value="P:zinc ion transport"/>
    <property type="evidence" value="ECO:0007669"/>
    <property type="project" value="InterPro"/>
</dbReference>
<keyword evidence="2" id="KW-0812">Transmembrane</keyword>